<feature type="domain" description="Flagellar hook-associated protein 2 C-terminal" evidence="7">
    <location>
        <begin position="214"/>
        <end position="491"/>
    </location>
</feature>
<keyword evidence="8" id="KW-0969">Cilium</keyword>
<dbReference type="STRING" id="1313296.SAMN05661091_0349"/>
<dbReference type="EMBL" id="LT840184">
    <property type="protein sequence ID" value="SMF67240.1"/>
    <property type="molecule type" value="Genomic_DNA"/>
</dbReference>
<keyword evidence="8" id="KW-0966">Cell projection</keyword>
<evidence type="ECO:0000259" key="7">
    <source>
        <dbReference type="Pfam" id="PF07195"/>
    </source>
</evidence>
<evidence type="ECO:0000256" key="3">
    <source>
        <dbReference type="ARBA" id="ARBA00023054"/>
    </source>
</evidence>
<proteinExistence type="inferred from homology"/>
<dbReference type="InterPro" id="IPR040026">
    <property type="entry name" value="FliD"/>
</dbReference>
<reference evidence="8 9" key="1">
    <citation type="submission" date="2017-04" db="EMBL/GenBank/DDBJ databases">
        <authorList>
            <person name="Afonso C.L."/>
            <person name="Miller P.J."/>
            <person name="Scott M.A."/>
            <person name="Spackman E."/>
            <person name="Goraichik I."/>
            <person name="Dimitrov K.M."/>
            <person name="Suarez D.L."/>
            <person name="Swayne D.E."/>
        </authorList>
    </citation>
    <scope>NUCLEOTIDE SEQUENCE [LARGE SCALE GENOMIC DNA]</scope>
    <source>
        <strain evidence="8 9">N3/975</strain>
    </source>
</reference>
<comment type="subunit">
    <text evidence="2 5">Homopentamer.</text>
</comment>
<keyword evidence="8" id="KW-0282">Flagellum</keyword>
<dbReference type="InterPro" id="IPR010809">
    <property type="entry name" value="FliD_C"/>
</dbReference>
<dbReference type="GO" id="GO:0005576">
    <property type="term" value="C:extracellular region"/>
    <property type="evidence" value="ECO:0007669"/>
    <property type="project" value="UniProtKB-SubCell"/>
</dbReference>
<dbReference type="InterPro" id="IPR010810">
    <property type="entry name" value="Flagellin_hook_IN_motif"/>
</dbReference>
<evidence type="ECO:0000256" key="1">
    <source>
        <dbReference type="ARBA" id="ARBA00009764"/>
    </source>
</evidence>
<keyword evidence="4 5" id="KW-0975">Bacterial flagellum</keyword>
<dbReference type="AlphaFoldDB" id="A0A1X7GBH6"/>
<dbReference type="GO" id="GO:0009421">
    <property type="term" value="C:bacterial-type flagellum filament cap"/>
    <property type="evidence" value="ECO:0007669"/>
    <property type="project" value="InterPro"/>
</dbReference>
<evidence type="ECO:0000259" key="6">
    <source>
        <dbReference type="Pfam" id="PF02465"/>
    </source>
</evidence>
<sequence>MVTRIGGLASGMDIDAMVKKLMTAERKPLDKLNQQKQLMEWKRESYRETSTKLVSFLQDKLSKLSMSSSISAQKATVTGNTESLSAVASSSASGVLDITVERLATASRSVTVLDKDADGKVIPFDMDGSTLLSDSKLNISAGFVKIGNVDIEVTATDTIDSFVQKINNSKEAGVTALYDKNSGLSLTSKTTGSNEIEIATEISSAFKLKSTAGVDAALTVNGLAITKSSNTFDLNGVAITLKAPTNGQVTRVEVSKDTDKLVETVQSFVDAYNDVLTTLNSKVSEERYKKYTPLSTEERAAMSDEEAKLWTSKAKSGMLRNDSILQDTISEMRTAMLQGVDIGRVENGINKPLMLSELGITTGTYDTKGKLILDQDKLRSALEKDPDIVNNFFGKQDPANLLTNVYTSQDGVFAKLKKITNVSLQKMADTAGTSRVSSDLSSTFLSTSSMGEQLTSLERRISDMTSRLNRIETNYFKKFTAMETAINRYNNQSSSLASFMS</sequence>
<keyword evidence="9" id="KW-1185">Reference proteome</keyword>
<accession>A0A1X7GBH6</accession>
<comment type="subcellular location">
    <subcellularLocation>
        <location evidence="5">Secreted</location>
    </subcellularLocation>
    <subcellularLocation>
        <location evidence="5">Bacterial flagellum</location>
    </subcellularLocation>
</comment>
<dbReference type="Pfam" id="PF07196">
    <property type="entry name" value="Flagellin_IN"/>
    <property type="match status" value="1"/>
</dbReference>
<keyword evidence="3" id="KW-0175">Coiled coil</keyword>
<dbReference type="GO" id="GO:0071973">
    <property type="term" value="P:bacterial-type flagellum-dependent cell motility"/>
    <property type="evidence" value="ECO:0007669"/>
    <property type="project" value="TreeGrafter"/>
</dbReference>
<evidence type="ECO:0000256" key="2">
    <source>
        <dbReference type="ARBA" id="ARBA00011255"/>
    </source>
</evidence>
<dbReference type="Proteomes" id="UP000192940">
    <property type="component" value="Chromosome I"/>
</dbReference>
<dbReference type="GO" id="GO:0007155">
    <property type="term" value="P:cell adhesion"/>
    <property type="evidence" value="ECO:0007669"/>
    <property type="project" value="InterPro"/>
</dbReference>
<evidence type="ECO:0000313" key="9">
    <source>
        <dbReference type="Proteomes" id="UP000192940"/>
    </source>
</evidence>
<evidence type="ECO:0000256" key="5">
    <source>
        <dbReference type="RuleBase" id="RU362066"/>
    </source>
</evidence>
<evidence type="ECO:0000256" key="4">
    <source>
        <dbReference type="ARBA" id="ARBA00023143"/>
    </source>
</evidence>
<organism evidence="8 9">
    <name type="scientific">Paenibacillus uliginis N3/975</name>
    <dbReference type="NCBI Taxonomy" id="1313296"/>
    <lineage>
        <taxon>Bacteria</taxon>
        <taxon>Bacillati</taxon>
        <taxon>Bacillota</taxon>
        <taxon>Bacilli</taxon>
        <taxon>Bacillales</taxon>
        <taxon>Paenibacillaceae</taxon>
        <taxon>Paenibacillus</taxon>
    </lineage>
</organism>
<dbReference type="RefSeq" id="WP_208917494.1">
    <property type="nucleotide sequence ID" value="NZ_LT840184.1"/>
</dbReference>
<name>A0A1X7GBH6_9BACL</name>
<comment type="function">
    <text evidence="5">Required for morphogenesis and for the elongation of the flagellar filament by facilitating polymerization of the flagellin monomers at the tip of growing filament. Forms a capping structure, which prevents flagellin subunits (transported through the central channel of the flagellum) from leaking out without polymerization at the distal end.</text>
</comment>
<gene>
    <name evidence="8" type="ORF">SAMN05661091_0349</name>
</gene>
<dbReference type="InterPro" id="IPR003481">
    <property type="entry name" value="FliD_N"/>
</dbReference>
<protein>
    <recommendedName>
        <fullName evidence="5">Flagellar hook-associated protein 2</fullName>
        <shortName evidence="5">HAP2</shortName>
    </recommendedName>
    <alternativeName>
        <fullName evidence="5">Flagellar cap protein</fullName>
    </alternativeName>
</protein>
<keyword evidence="5" id="KW-0964">Secreted</keyword>
<dbReference type="Pfam" id="PF07195">
    <property type="entry name" value="FliD_C"/>
    <property type="match status" value="1"/>
</dbReference>
<dbReference type="Pfam" id="PF02465">
    <property type="entry name" value="FliD_N"/>
    <property type="match status" value="1"/>
</dbReference>
<dbReference type="GO" id="GO:0009424">
    <property type="term" value="C:bacterial-type flagellum hook"/>
    <property type="evidence" value="ECO:0007669"/>
    <property type="project" value="UniProtKB-UniRule"/>
</dbReference>
<evidence type="ECO:0000313" key="8">
    <source>
        <dbReference type="EMBL" id="SMF67240.1"/>
    </source>
</evidence>
<feature type="domain" description="Flagellar hook-associated protein 2 N-terminal" evidence="6">
    <location>
        <begin position="10"/>
        <end position="106"/>
    </location>
</feature>
<dbReference type="PANTHER" id="PTHR30288:SF0">
    <property type="entry name" value="FLAGELLAR HOOK-ASSOCIATED PROTEIN 2"/>
    <property type="match status" value="1"/>
</dbReference>
<comment type="similarity">
    <text evidence="1 5">Belongs to the FliD family.</text>
</comment>
<dbReference type="PANTHER" id="PTHR30288">
    <property type="entry name" value="FLAGELLAR CAP/ASSEMBLY PROTEIN FLID"/>
    <property type="match status" value="1"/>
</dbReference>